<evidence type="ECO:0000259" key="1">
    <source>
        <dbReference type="PROSITE" id="PS50878"/>
    </source>
</evidence>
<organism evidence="3 4">
    <name type="scientific">Aphanomyces euteiches</name>
    <dbReference type="NCBI Taxonomy" id="100861"/>
    <lineage>
        <taxon>Eukaryota</taxon>
        <taxon>Sar</taxon>
        <taxon>Stramenopiles</taxon>
        <taxon>Oomycota</taxon>
        <taxon>Saprolegniomycetes</taxon>
        <taxon>Saprolegniales</taxon>
        <taxon>Verrucalvaceae</taxon>
        <taxon>Aphanomyces</taxon>
    </lineage>
</organism>
<reference evidence="3 4" key="1">
    <citation type="submission" date="2019-07" db="EMBL/GenBank/DDBJ databases">
        <title>Genomics analysis of Aphanomyces spp. identifies a new class of oomycete effector associated with host adaptation.</title>
        <authorList>
            <person name="Gaulin E."/>
        </authorList>
    </citation>
    <scope>NUCLEOTIDE SEQUENCE [LARGE SCALE GENOMIC DNA]</scope>
    <source>
        <strain evidence="3 4">ATCC 201684</strain>
    </source>
</reference>
<dbReference type="InterPro" id="IPR036691">
    <property type="entry name" value="Endo/exonu/phosph_ase_sf"/>
</dbReference>
<keyword evidence="4" id="KW-1185">Reference proteome</keyword>
<gene>
    <name evidence="2" type="ORF">Ae201684_011723</name>
    <name evidence="3" type="ORF">Ae201684_011726</name>
</gene>
<protein>
    <recommendedName>
        <fullName evidence="1">Reverse transcriptase domain-containing protein</fullName>
    </recommendedName>
</protein>
<accession>A0A6G0WTR6</accession>
<name>A0A6G0WTR6_9STRA</name>
<dbReference type="InterPro" id="IPR000477">
    <property type="entry name" value="RT_dom"/>
</dbReference>
<evidence type="ECO:0000313" key="3">
    <source>
        <dbReference type="EMBL" id="KAF0730840.1"/>
    </source>
</evidence>
<dbReference type="Gene3D" id="3.60.10.10">
    <property type="entry name" value="Endonuclease/exonuclease/phosphatase"/>
    <property type="match status" value="1"/>
</dbReference>
<dbReference type="PROSITE" id="PS50878">
    <property type="entry name" value="RT_POL"/>
    <property type="match status" value="1"/>
</dbReference>
<sequence length="1351" mass="154881">MIDNNFSNVPTELVDWDPQIISLNTNGFSNSHRYILDKLSSVHDVSFIQETRFRTPSFHDRVAFHWQRITNHEGSLFFEEPIYPEVSTSPATGGLATLIHPHSPLKNATQVPHDNPVLRGRYLQVRCTLGPLTVVLHNIYAPAAFQERASYFEELPRDFPPHALHIVGGDFNCTLNKDLDSLRPSTSTMAGTLQLEQWMHSLSLVDLFRRQNPLARAFTSPTLTNRLDYIFCSSTLAGLRHWKATHMPHVPQADHVACRIITKRQTLRHGSGSWKAPTWLLRLPRAAEIVHGCLDRFLDKSPSFHNISKAYDMLVNDIRSQLKEFHSQRLEKQRLPLKQLAVEIASLLQVPNMRQDSVLVERVRDLQKQIHELQDRDKQFRQDQTFQLHLYKAERSSKFHFMSPVPTPLKKTVFKELVDVNGNIVSNQQGMSGVLVDYYKDLFAAPEVLRPGDEVSSFLTPLTRHKQLPEQAQQELSAPLRANEFYHAIRHSSSNSAPGPNALPFEVLKLAPHKWSLVLELLFTHQLHSHPRLTPMQLVSTLVLLHKKGPKSQAKNYRPISLLNTDVKILTSILAYRLQRHIRHIIHPDQQGFIRRSNIQTNIARLDDMLHHIKLHSPSSMVALLDFEKAFDRVDHAYLLRVLRHYGFPETFVDMVRVLYSGRKSRILVNGFLSKPVHISRGVLQGDPLSPLLFVIALEPMCQLLRQHSNYGIKCGDRYHTGSYFADDSQLYAANETCLHRQLALVRTFCDKSGFRLNVDKTQILTYSQLNGTLASLQVTSDSPVKALGILVAPNLSPLARFNYVFEKFVARLSLWLYKARTMAGKVTILHSICLPVLWYQLAFVPADKDLAKKIDKVMLQFMHGEEINPSSSVHGLRLIKKEIIFMPKKSGGFGLHHALALWQQHNRSVMIRCMQAITTPPRKSAMSAWITPGYTLLEHAFHPWGSPRDLLLANGTSAFIRQLYKNPNITPMWKALLSSWFDSRWTPYGCPNHISSLDVPLWHNSYLPGLEDLYDQCSTSTQDQANVLASLHITKLSHLLTPCQRVWPASILFDKINRACRQANFVPPTKQWISILVTKLSRLFDIVSEEDAPVFHLPTPNSEWMEWHWMIHPDSSPILLSLATSKSAKIRASPAVNSSILPTKHLNLPSNFYEDPKRLTQLAAYLQPDHILPRYGEFIFKTLLRANAMQYLFQYQDPKPTCVFCRVNETYEHFLFSCGYGQSVWYYFKAIQRLLECSFPSTCLEMFYETPKPADGYYIRGYLKIWPIVRACVYYQIWLQRADRTFRPDLTAKSPMEVAIHAASLIKLHLQQLLVDLPLKKGYAKVFNVLKRLSSDPWLRQHVIPDSTVS</sequence>
<dbReference type="SUPFAM" id="SSF56219">
    <property type="entry name" value="DNase I-like"/>
    <property type="match status" value="1"/>
</dbReference>
<dbReference type="PANTHER" id="PTHR19446">
    <property type="entry name" value="REVERSE TRANSCRIPTASES"/>
    <property type="match status" value="1"/>
</dbReference>
<feature type="domain" description="Reverse transcriptase" evidence="1">
    <location>
        <begin position="527"/>
        <end position="792"/>
    </location>
</feature>
<evidence type="ECO:0000313" key="2">
    <source>
        <dbReference type="EMBL" id="KAF0730837.1"/>
    </source>
</evidence>
<dbReference type="Proteomes" id="UP000481153">
    <property type="component" value="Unassembled WGS sequence"/>
</dbReference>
<dbReference type="Pfam" id="PF03372">
    <property type="entry name" value="Exo_endo_phos"/>
    <property type="match status" value="1"/>
</dbReference>
<dbReference type="InterPro" id="IPR005135">
    <property type="entry name" value="Endo/exonuclease/phosphatase"/>
</dbReference>
<dbReference type="Pfam" id="PF00078">
    <property type="entry name" value="RVT_1"/>
    <property type="match status" value="1"/>
</dbReference>
<dbReference type="EMBL" id="VJMJ01000149">
    <property type="protein sequence ID" value="KAF0730837.1"/>
    <property type="molecule type" value="Genomic_DNA"/>
</dbReference>
<proteinExistence type="predicted"/>
<evidence type="ECO:0000313" key="4">
    <source>
        <dbReference type="Proteomes" id="UP000481153"/>
    </source>
</evidence>
<dbReference type="VEuPathDB" id="FungiDB:AeMF1_018192"/>
<dbReference type="VEuPathDB" id="FungiDB:AeMF1_008769"/>
<dbReference type="SUPFAM" id="SSF56672">
    <property type="entry name" value="DNA/RNA polymerases"/>
    <property type="match status" value="1"/>
</dbReference>
<comment type="caution">
    <text evidence="3">The sequence shown here is derived from an EMBL/GenBank/DDBJ whole genome shotgun (WGS) entry which is preliminary data.</text>
</comment>
<dbReference type="GO" id="GO:0003824">
    <property type="term" value="F:catalytic activity"/>
    <property type="evidence" value="ECO:0007669"/>
    <property type="project" value="InterPro"/>
</dbReference>
<dbReference type="InterPro" id="IPR043502">
    <property type="entry name" value="DNA/RNA_pol_sf"/>
</dbReference>
<dbReference type="EMBL" id="VJMJ01000149">
    <property type="protein sequence ID" value="KAF0730840.1"/>
    <property type="molecule type" value="Genomic_DNA"/>
</dbReference>
<dbReference type="CDD" id="cd01650">
    <property type="entry name" value="RT_nLTR_like"/>
    <property type="match status" value="1"/>
</dbReference>